<proteinExistence type="predicted"/>
<feature type="non-terminal residue" evidence="1">
    <location>
        <position position="150"/>
    </location>
</feature>
<sequence length="150" mass="17062">MEHGCLAWIAKESYAVVFVFVDAQCDGPRDPGFFKDNIGIEYTSFSDQLLFRGYSSWKPDPVKDENGEYLDWPEHCPYSLSRSQIDAIRVVVTDVLGLALTDGERRMLHRVDKRLAKTDGSALRVSYLGCVDVVNDRERNESGLKIDPWD</sequence>
<reference evidence="1" key="1">
    <citation type="submission" date="2018-06" db="EMBL/GenBank/DDBJ databases">
        <authorList>
            <person name="Zhirakovskaya E."/>
        </authorList>
    </citation>
    <scope>NUCLEOTIDE SEQUENCE</scope>
</reference>
<dbReference type="AlphaFoldDB" id="A0A3B0R9B0"/>
<name>A0A3B0R9B0_9ZZZZ</name>
<protein>
    <submittedName>
        <fullName evidence="1">Uncharacterized protein</fullName>
    </submittedName>
</protein>
<evidence type="ECO:0000313" key="1">
    <source>
        <dbReference type="EMBL" id="VAV89800.1"/>
    </source>
</evidence>
<gene>
    <name evidence="1" type="ORF">MNBD_ALPHA05-1990</name>
</gene>
<dbReference type="EMBL" id="UOEH01000019">
    <property type="protein sequence ID" value="VAV89800.1"/>
    <property type="molecule type" value="Genomic_DNA"/>
</dbReference>
<organism evidence="1">
    <name type="scientific">hydrothermal vent metagenome</name>
    <dbReference type="NCBI Taxonomy" id="652676"/>
    <lineage>
        <taxon>unclassified sequences</taxon>
        <taxon>metagenomes</taxon>
        <taxon>ecological metagenomes</taxon>
    </lineage>
</organism>
<accession>A0A3B0R9B0</accession>